<protein>
    <submittedName>
        <fullName evidence="5">Transcriptional regulatory protein, HTH DNA binding domain</fullName>
    </submittedName>
</protein>
<dbReference type="GO" id="GO:0003677">
    <property type="term" value="F:DNA binding"/>
    <property type="evidence" value="ECO:0007669"/>
    <property type="project" value="UniProtKB-UniRule"/>
</dbReference>
<dbReference type="GO" id="GO:0000160">
    <property type="term" value="P:phosphorelay signal transduction system"/>
    <property type="evidence" value="ECO:0007669"/>
    <property type="project" value="InterPro"/>
</dbReference>
<dbReference type="Pfam" id="PF00486">
    <property type="entry name" value="Trans_reg_C"/>
    <property type="match status" value="1"/>
</dbReference>
<name>A0A167GNP2_9GAMM</name>
<dbReference type="SUPFAM" id="SSF46894">
    <property type="entry name" value="C-terminal effector domain of the bipartite response regulators"/>
    <property type="match status" value="1"/>
</dbReference>
<feature type="domain" description="OmpR/PhoB-type" evidence="4">
    <location>
        <begin position="4"/>
        <end position="102"/>
    </location>
</feature>
<keyword evidence="1 2" id="KW-0238">DNA-binding</keyword>
<dbReference type="GO" id="GO:0006355">
    <property type="term" value="P:regulation of DNA-templated transcription"/>
    <property type="evidence" value="ECO:0007669"/>
    <property type="project" value="InterPro"/>
</dbReference>
<dbReference type="InterPro" id="IPR001867">
    <property type="entry name" value="OmpR/PhoB-type_DNA-bd"/>
</dbReference>
<keyword evidence="6" id="KW-1185">Reference proteome</keyword>
<feature type="transmembrane region" description="Helical" evidence="3">
    <location>
        <begin position="148"/>
        <end position="165"/>
    </location>
</feature>
<dbReference type="OrthoDB" id="1971692at2"/>
<dbReference type="EMBL" id="CP015249">
    <property type="protein sequence ID" value="ANB16862.1"/>
    <property type="molecule type" value="Genomic_DNA"/>
</dbReference>
<dbReference type="InterPro" id="IPR011990">
    <property type="entry name" value="TPR-like_helical_dom_sf"/>
</dbReference>
<dbReference type="Gene3D" id="1.10.10.10">
    <property type="entry name" value="Winged helix-like DNA-binding domain superfamily/Winged helix DNA-binding domain"/>
    <property type="match status" value="1"/>
</dbReference>
<dbReference type="AlphaFoldDB" id="A0A167GNP2"/>
<evidence type="ECO:0000256" key="1">
    <source>
        <dbReference type="ARBA" id="ARBA00023125"/>
    </source>
</evidence>
<evidence type="ECO:0000259" key="4">
    <source>
        <dbReference type="PROSITE" id="PS51755"/>
    </source>
</evidence>
<keyword evidence="3" id="KW-1133">Transmembrane helix</keyword>
<evidence type="ECO:0000313" key="6">
    <source>
        <dbReference type="Proteomes" id="UP000076830"/>
    </source>
</evidence>
<dbReference type="InterPro" id="IPR036388">
    <property type="entry name" value="WH-like_DNA-bd_sf"/>
</dbReference>
<dbReference type="KEGG" id="dko:I596_826"/>
<reference evidence="5 6" key="1">
    <citation type="submission" date="2016-04" db="EMBL/GenBank/DDBJ databases">
        <title>Complete genome sequence of Dokdonella koreensis DS-123T.</title>
        <authorList>
            <person name="Kim J.F."/>
            <person name="Lee H."/>
            <person name="Kwak M.-J."/>
        </authorList>
    </citation>
    <scope>NUCLEOTIDE SEQUENCE [LARGE SCALE GENOMIC DNA]</scope>
    <source>
        <strain evidence="5 6">DS-123</strain>
    </source>
</reference>
<gene>
    <name evidence="5" type="ORF">I596_826</name>
</gene>
<sequence length="791" mass="82481">MTIRTAYRFGDFLLCPATRELHQGGMPLTVAARVFDCLAYLVEHRARAVGRDELGAAVWGRADVSEAQLTQTILRARRLLGEGSGAPSCIRTIPKFGYHWACEVVADPVEAAAAGAPPVPPAVGPVAGEPPVVDRRPPARPSALRRHWLLPAALAVLVVAAWLVMRPSPWPQPAASPAAATAGILVLPVEVGSGGDHAWVRLGAMDVVAERLRAAGLVVAPSETTLALLGAAASGADAGSLSRQAGARWVVASRADRSARGWRVSLKAVDAAGTEHTATSEADEVLAAFRASADGLLSRLGLAAPAAPPRDPAVEETIQRAQAAMLENDLATAQRILTGAPALAAAQPELRYQLAMLAFRAGRLDEAGRELRGLLADESAATTPLLRARLHYGLGAIAMMRDRAAEAEAEFDAALQSLDRRQHLLEYGKALGGRGGARLTLGRVQQGLDDFGAARVLLEQSGDRLALARMNLTYGTAQLLRDRPGTAVSLLAEAITQLEPFGAVNERAHGYSALVNAALALLDYDRAAQASTAAWALLPRIGDPLNRAETVIDRVSLLLAQGRHADVAPVLAELDTLDLAAHARLDGRRDSVRAQVAWARGDASAVLAPAAAAIGKLAALEPDSAAETVLLRQRALLALERRSEAVAALGAVPPELAATLDGRMPLGLRLARAELVASAGEAAAEREFAAALADAEAREVPAQMLQVAVSMVPYLVAQGRPEAASAVVGRLPTAAGQSFDGVLLQVRLHQALGRGQAWAEALQRARALAGGRTIPPDLQSAPLAAHLPGGG</sequence>
<dbReference type="STRING" id="1300342.I596_826"/>
<accession>A0A167GNP2</accession>
<dbReference type="RefSeq" id="WP_067644447.1">
    <property type="nucleotide sequence ID" value="NZ_CP015249.1"/>
</dbReference>
<keyword evidence="3" id="KW-0812">Transmembrane</keyword>
<dbReference type="Gene3D" id="1.25.40.10">
    <property type="entry name" value="Tetratricopeptide repeat domain"/>
    <property type="match status" value="2"/>
</dbReference>
<evidence type="ECO:0000313" key="5">
    <source>
        <dbReference type="EMBL" id="ANB16862.1"/>
    </source>
</evidence>
<proteinExistence type="predicted"/>
<evidence type="ECO:0000256" key="3">
    <source>
        <dbReference type="SAM" id="Phobius"/>
    </source>
</evidence>
<dbReference type="CDD" id="cd00383">
    <property type="entry name" value="trans_reg_C"/>
    <property type="match status" value="1"/>
</dbReference>
<organism evidence="5 6">
    <name type="scientific">Dokdonella koreensis DS-123</name>
    <dbReference type="NCBI Taxonomy" id="1300342"/>
    <lineage>
        <taxon>Bacteria</taxon>
        <taxon>Pseudomonadati</taxon>
        <taxon>Pseudomonadota</taxon>
        <taxon>Gammaproteobacteria</taxon>
        <taxon>Lysobacterales</taxon>
        <taxon>Rhodanobacteraceae</taxon>
        <taxon>Dokdonella</taxon>
    </lineage>
</organism>
<dbReference type="SMART" id="SM00862">
    <property type="entry name" value="Trans_reg_C"/>
    <property type="match status" value="1"/>
</dbReference>
<dbReference type="SUPFAM" id="SSF48452">
    <property type="entry name" value="TPR-like"/>
    <property type="match status" value="2"/>
</dbReference>
<dbReference type="PROSITE" id="PS51755">
    <property type="entry name" value="OMPR_PHOB"/>
    <property type="match status" value="1"/>
</dbReference>
<dbReference type="InterPro" id="IPR016032">
    <property type="entry name" value="Sig_transdc_resp-reg_C-effctor"/>
</dbReference>
<feature type="DNA-binding region" description="OmpR/PhoB-type" evidence="2">
    <location>
        <begin position="4"/>
        <end position="102"/>
    </location>
</feature>
<keyword evidence="3" id="KW-0472">Membrane</keyword>
<dbReference type="Proteomes" id="UP000076830">
    <property type="component" value="Chromosome"/>
</dbReference>
<evidence type="ECO:0000256" key="2">
    <source>
        <dbReference type="PROSITE-ProRule" id="PRU01091"/>
    </source>
</evidence>